<reference evidence="2 3" key="1">
    <citation type="submission" date="2017-11" db="EMBL/GenBank/DDBJ databases">
        <title>Infants hospitalized years apart are colonized by the same room-sourced microbial strains.</title>
        <authorList>
            <person name="Brooks B."/>
            <person name="Olm M.R."/>
            <person name="Firek B.A."/>
            <person name="Baker R."/>
            <person name="Thomas B.C."/>
            <person name="Morowitz M.J."/>
            <person name="Banfield J.F."/>
        </authorList>
    </citation>
    <scope>NUCLEOTIDE SEQUENCE [LARGE SCALE GENOMIC DNA]</scope>
    <source>
        <strain evidence="2">S2_009_000_R2_76</strain>
    </source>
</reference>
<gene>
    <name evidence="2" type="ORF">DI598_04045</name>
</gene>
<proteinExistence type="predicted"/>
<dbReference type="AlphaFoldDB" id="A0A2W5HBP1"/>
<accession>A0A2W5HBP1</accession>
<organism evidence="2 3">
    <name type="scientific">Pseudopedobacter saltans</name>
    <dbReference type="NCBI Taxonomy" id="151895"/>
    <lineage>
        <taxon>Bacteria</taxon>
        <taxon>Pseudomonadati</taxon>
        <taxon>Bacteroidota</taxon>
        <taxon>Sphingobacteriia</taxon>
        <taxon>Sphingobacteriales</taxon>
        <taxon>Sphingobacteriaceae</taxon>
        <taxon>Pseudopedobacter</taxon>
    </lineage>
</organism>
<protein>
    <recommendedName>
        <fullName evidence="1">DUF3592 domain-containing protein</fullName>
    </recommendedName>
</protein>
<name>A0A2W5HBP1_9SPHI</name>
<comment type="caution">
    <text evidence="2">The sequence shown here is derived from an EMBL/GenBank/DDBJ whole genome shotgun (WGS) entry which is preliminary data.</text>
</comment>
<evidence type="ECO:0000313" key="2">
    <source>
        <dbReference type="EMBL" id="PZP51079.1"/>
    </source>
</evidence>
<evidence type="ECO:0000313" key="3">
    <source>
        <dbReference type="Proteomes" id="UP000249645"/>
    </source>
</evidence>
<feature type="domain" description="DUF3592" evidence="1">
    <location>
        <begin position="37"/>
        <end position="102"/>
    </location>
</feature>
<dbReference type="InterPro" id="IPR021994">
    <property type="entry name" value="DUF3592"/>
</dbReference>
<sequence>MMQLNKIVALFSAVVIGRSCTNLAPKPDYSNYVKGVGEVTYVYGSRVGSHGYIGRKYRVRFVPEGQTESVMGDAKFWLKAYEKGDSLVIYYNPKNLEDVVTDKID</sequence>
<evidence type="ECO:0000259" key="1">
    <source>
        <dbReference type="Pfam" id="PF12158"/>
    </source>
</evidence>
<dbReference type="Pfam" id="PF12158">
    <property type="entry name" value="DUF3592"/>
    <property type="match status" value="1"/>
</dbReference>
<dbReference type="Proteomes" id="UP000249645">
    <property type="component" value="Unassembled WGS sequence"/>
</dbReference>
<dbReference type="EMBL" id="QFOI01000043">
    <property type="protein sequence ID" value="PZP51079.1"/>
    <property type="molecule type" value="Genomic_DNA"/>
</dbReference>